<dbReference type="Gene3D" id="3.30.450.90">
    <property type="match status" value="1"/>
</dbReference>
<gene>
    <name evidence="6" type="ORF">BN1096_740126</name>
    <name evidence="5" type="ORF">BN1097_360063</name>
</gene>
<dbReference type="Gene3D" id="3.30.300.160">
    <property type="entry name" value="Type II secretion system, protein E, N-terminal domain"/>
    <property type="match status" value="1"/>
</dbReference>
<protein>
    <submittedName>
        <fullName evidence="5">Putative general secretory pathway protein E</fullName>
    </submittedName>
    <submittedName>
        <fullName evidence="6">Putative pilus assembly ATPase</fullName>
    </submittedName>
</protein>
<dbReference type="SUPFAM" id="SSF160246">
    <property type="entry name" value="EspE N-terminal domain-like"/>
    <property type="match status" value="1"/>
</dbReference>
<dbReference type="Pfam" id="PF00437">
    <property type="entry name" value="T2SSE"/>
    <property type="match status" value="1"/>
</dbReference>
<evidence type="ECO:0000259" key="4">
    <source>
        <dbReference type="PROSITE" id="PS00662"/>
    </source>
</evidence>
<dbReference type="SMART" id="SM00382">
    <property type="entry name" value="AAA"/>
    <property type="match status" value="1"/>
</dbReference>
<dbReference type="RefSeq" id="WP_170875598.1">
    <property type="nucleotide sequence ID" value="NZ_BBYB01000076.1"/>
</dbReference>
<dbReference type="InterPro" id="IPR037257">
    <property type="entry name" value="T2SS_E_N_sf"/>
</dbReference>
<organism evidence="5">
    <name type="scientific">Clostridioides difficile</name>
    <name type="common">Peptoclostridium difficile</name>
    <dbReference type="NCBI Taxonomy" id="1496"/>
    <lineage>
        <taxon>Bacteria</taxon>
        <taxon>Bacillati</taxon>
        <taxon>Bacillota</taxon>
        <taxon>Clostridia</taxon>
        <taxon>Peptostreptococcales</taxon>
        <taxon>Peptostreptococcaceae</taxon>
        <taxon>Clostridioides</taxon>
    </lineage>
</organism>
<dbReference type="EMBL" id="LK932529">
    <property type="protein sequence ID" value="CDS89484.1"/>
    <property type="molecule type" value="Genomic_DNA"/>
</dbReference>
<proteinExistence type="inferred from homology"/>
<evidence type="ECO:0000313" key="6">
    <source>
        <dbReference type="EMBL" id="CDS89484.1"/>
    </source>
</evidence>
<dbReference type="GO" id="GO:0005886">
    <property type="term" value="C:plasma membrane"/>
    <property type="evidence" value="ECO:0007669"/>
    <property type="project" value="TreeGrafter"/>
</dbReference>
<keyword evidence="2" id="KW-0547">Nucleotide-binding</keyword>
<evidence type="ECO:0000256" key="1">
    <source>
        <dbReference type="ARBA" id="ARBA00006611"/>
    </source>
</evidence>
<dbReference type="InterPro" id="IPR027417">
    <property type="entry name" value="P-loop_NTPase"/>
</dbReference>
<dbReference type="CDD" id="cd01129">
    <property type="entry name" value="PulE-GspE-like"/>
    <property type="match status" value="1"/>
</dbReference>
<dbReference type="AlphaFoldDB" id="A0A069A355"/>
<evidence type="ECO:0000256" key="3">
    <source>
        <dbReference type="ARBA" id="ARBA00022840"/>
    </source>
</evidence>
<reference evidence="5" key="1">
    <citation type="submission" date="2014-07" db="EMBL/GenBank/DDBJ databases">
        <authorList>
            <person name="Monot Marc"/>
        </authorList>
    </citation>
    <scope>NUCLEOTIDE SEQUENCE</scope>
    <source>
        <strain evidence="5">7032994</strain>
    </source>
</reference>
<dbReference type="Pfam" id="PF05157">
    <property type="entry name" value="MshEN"/>
    <property type="match status" value="1"/>
</dbReference>
<name>A0A069A355_CLODI</name>
<dbReference type="GO" id="GO:0005524">
    <property type="term" value="F:ATP binding"/>
    <property type="evidence" value="ECO:0007669"/>
    <property type="project" value="UniProtKB-KW"/>
</dbReference>
<dbReference type="EMBL" id="LK932372">
    <property type="protein sequence ID" value="CDS85097.1"/>
    <property type="molecule type" value="Genomic_DNA"/>
</dbReference>
<dbReference type="PANTHER" id="PTHR30258:SF3">
    <property type="entry name" value="SLL1921 PROTEIN"/>
    <property type="match status" value="1"/>
</dbReference>
<comment type="similarity">
    <text evidence="1">Belongs to the GSP E family.</text>
</comment>
<dbReference type="InterPro" id="IPR007831">
    <property type="entry name" value="T2SS_GspE_N"/>
</dbReference>
<dbReference type="GO" id="GO:0016887">
    <property type="term" value="F:ATP hydrolysis activity"/>
    <property type="evidence" value="ECO:0007669"/>
    <property type="project" value="TreeGrafter"/>
</dbReference>
<evidence type="ECO:0000256" key="2">
    <source>
        <dbReference type="ARBA" id="ARBA00022741"/>
    </source>
</evidence>
<dbReference type="PROSITE" id="PS00662">
    <property type="entry name" value="T2SP_E"/>
    <property type="match status" value="1"/>
</dbReference>
<dbReference type="Gene3D" id="3.40.50.300">
    <property type="entry name" value="P-loop containing nucleotide triphosphate hydrolases"/>
    <property type="match status" value="1"/>
</dbReference>
<keyword evidence="3" id="KW-0067">ATP-binding</keyword>
<dbReference type="InterPro" id="IPR003593">
    <property type="entry name" value="AAA+_ATPase"/>
</dbReference>
<evidence type="ECO:0000313" key="5">
    <source>
        <dbReference type="EMBL" id="CDS85097.1"/>
    </source>
</evidence>
<dbReference type="InterPro" id="IPR001482">
    <property type="entry name" value="T2SS/T4SS_dom"/>
</dbReference>
<accession>A0A069A355</accession>
<dbReference type="PANTHER" id="PTHR30258">
    <property type="entry name" value="TYPE II SECRETION SYSTEM PROTEIN GSPE-RELATED"/>
    <property type="match status" value="1"/>
</dbReference>
<feature type="domain" description="Bacterial type II secretion system protein E" evidence="4">
    <location>
        <begin position="286"/>
        <end position="300"/>
    </location>
</feature>
<dbReference type="SUPFAM" id="SSF52540">
    <property type="entry name" value="P-loop containing nucleoside triphosphate hydrolases"/>
    <property type="match status" value="1"/>
</dbReference>
<sequence length="459" mass="51767">MIKIILEKSSLPMLIPEKLAKKYNVFPVEFQDDNLVVEIEDEDIYALQDLRLATGKEIILKKEKKELISEKIEKYYNSFELDEDYAKKLFENLLEKAIKENASDIHIEPFKEHLIVRMRVDGELKEVSKFLVDVYPSLSTVIKLKASMDITEKRLPQDGRVDIKLGGNLIDIRVSSIPTVYGEKIVLRILNRDTFLKDKLELGFSEEAIKSINRIINKRAGILLVTGPTGSGKTTTVYSLLNDLKGINKNIMTIENPVEYKMDGISQIQVNSKVGLSFDVGLRAILRQDPDIIMVGEIRDAETAKIAVRAAITGHLVISTLHTNDAVSSIARLLEMQIPPYLLNASLIGVISQKLVRKVCNHCSHEIMIKDNFSGDVNTKVAVGCEKCNDKGYFGRTAIYEILEINDDIKTCIRNMEDSSTIKDVAQNNGMITFEDSCKRLINEKITTLEECLVVNEMI</sequence>